<dbReference type="EMBL" id="FLQY01000039">
    <property type="protein sequence ID" value="SBT04645.1"/>
    <property type="molecule type" value="Genomic_DNA"/>
</dbReference>
<accession>A0A1A8XHL1</accession>
<keyword evidence="3" id="KW-1185">Reference proteome</keyword>
<proteinExistence type="predicted"/>
<reference evidence="2 3" key="1">
    <citation type="submission" date="2016-06" db="EMBL/GenBank/DDBJ databases">
        <authorList>
            <person name="Kjaerup R.B."/>
            <person name="Dalgaard T.S."/>
            <person name="Juul-Madsen H.R."/>
        </authorList>
    </citation>
    <scope>NUCLEOTIDE SEQUENCE [LARGE SCALE GENOMIC DNA]</scope>
    <source>
        <strain evidence="2">2</strain>
    </source>
</reference>
<gene>
    <name evidence="2" type="ORF">PROAA_1330002</name>
</gene>
<dbReference type="AlphaFoldDB" id="A0A1A8XHL1"/>
<evidence type="ECO:0000313" key="2">
    <source>
        <dbReference type="EMBL" id="SBT04645.1"/>
    </source>
</evidence>
<protein>
    <submittedName>
        <fullName evidence="2">Uncharacterized protein</fullName>
    </submittedName>
</protein>
<name>A0A1A8XHL1_9RHOO</name>
<feature type="compositionally biased region" description="Polar residues" evidence="1">
    <location>
        <begin position="24"/>
        <end position="38"/>
    </location>
</feature>
<feature type="region of interest" description="Disordered" evidence="1">
    <location>
        <begin position="1"/>
        <end position="38"/>
    </location>
</feature>
<evidence type="ECO:0000313" key="3">
    <source>
        <dbReference type="Proteomes" id="UP000199600"/>
    </source>
</evidence>
<evidence type="ECO:0000256" key="1">
    <source>
        <dbReference type="SAM" id="MobiDB-lite"/>
    </source>
</evidence>
<dbReference type="Proteomes" id="UP000199600">
    <property type="component" value="Unassembled WGS sequence"/>
</dbReference>
<organism evidence="2 3">
    <name type="scientific">Candidatus Propionivibrio aalborgensis</name>
    <dbReference type="NCBI Taxonomy" id="1860101"/>
    <lineage>
        <taxon>Bacteria</taxon>
        <taxon>Pseudomonadati</taxon>
        <taxon>Pseudomonadota</taxon>
        <taxon>Betaproteobacteria</taxon>
        <taxon>Rhodocyclales</taxon>
        <taxon>Rhodocyclaceae</taxon>
        <taxon>Propionivibrio</taxon>
    </lineage>
</organism>
<sequence>MQGMSGGQWNESCCTPLPYDGMTRTGSKGLSQQRNDGAAPLTNQAKLLELHALSNTGSRLMWPGRSLFPTLRKIRLKYPPGFP</sequence>